<name>A0A5N5T308_9CRUS</name>
<protein>
    <submittedName>
        <fullName evidence="2">Uncharacterized protein</fullName>
    </submittedName>
</protein>
<sequence>MFSSSRRIKIFKRRFIYSFIQNYSILFYIFYVLNAYFKNRLHLKSDIEYINDNIVKTLHNKSQNK</sequence>
<gene>
    <name evidence="2" type="ORF">Anas_05166</name>
</gene>
<accession>A0A5N5T308</accession>
<feature type="transmembrane region" description="Helical" evidence="1">
    <location>
        <begin position="15"/>
        <end position="37"/>
    </location>
</feature>
<dbReference type="Proteomes" id="UP000326759">
    <property type="component" value="Unassembled WGS sequence"/>
</dbReference>
<organism evidence="2 3">
    <name type="scientific">Armadillidium nasatum</name>
    <dbReference type="NCBI Taxonomy" id="96803"/>
    <lineage>
        <taxon>Eukaryota</taxon>
        <taxon>Metazoa</taxon>
        <taxon>Ecdysozoa</taxon>
        <taxon>Arthropoda</taxon>
        <taxon>Crustacea</taxon>
        <taxon>Multicrustacea</taxon>
        <taxon>Malacostraca</taxon>
        <taxon>Eumalacostraca</taxon>
        <taxon>Peracarida</taxon>
        <taxon>Isopoda</taxon>
        <taxon>Oniscidea</taxon>
        <taxon>Crinocheta</taxon>
        <taxon>Armadillidiidae</taxon>
        <taxon>Armadillidium</taxon>
    </lineage>
</organism>
<keyword evidence="1" id="KW-1133">Transmembrane helix</keyword>
<evidence type="ECO:0000256" key="1">
    <source>
        <dbReference type="SAM" id="Phobius"/>
    </source>
</evidence>
<dbReference type="EMBL" id="SEYY01014474">
    <property type="protein sequence ID" value="KAB7500288.1"/>
    <property type="molecule type" value="Genomic_DNA"/>
</dbReference>
<proteinExistence type="predicted"/>
<keyword evidence="1" id="KW-0812">Transmembrane</keyword>
<evidence type="ECO:0000313" key="2">
    <source>
        <dbReference type="EMBL" id="KAB7500288.1"/>
    </source>
</evidence>
<reference evidence="2 3" key="1">
    <citation type="journal article" date="2019" name="PLoS Biol.">
        <title>Sex chromosomes control vertical transmission of feminizing Wolbachia symbionts in an isopod.</title>
        <authorList>
            <person name="Becking T."/>
            <person name="Chebbi M.A."/>
            <person name="Giraud I."/>
            <person name="Moumen B."/>
            <person name="Laverre T."/>
            <person name="Caubet Y."/>
            <person name="Peccoud J."/>
            <person name="Gilbert C."/>
            <person name="Cordaux R."/>
        </authorList>
    </citation>
    <scope>NUCLEOTIDE SEQUENCE [LARGE SCALE GENOMIC DNA]</scope>
    <source>
        <strain evidence="2">ANa2</strain>
        <tissue evidence="2">Whole body excluding digestive tract and cuticle</tissue>
    </source>
</reference>
<evidence type="ECO:0000313" key="3">
    <source>
        <dbReference type="Proteomes" id="UP000326759"/>
    </source>
</evidence>
<dbReference type="AlphaFoldDB" id="A0A5N5T308"/>
<keyword evidence="1" id="KW-0472">Membrane</keyword>
<comment type="caution">
    <text evidence="2">The sequence shown here is derived from an EMBL/GenBank/DDBJ whole genome shotgun (WGS) entry which is preliminary data.</text>
</comment>
<keyword evidence="3" id="KW-1185">Reference proteome</keyword>